<evidence type="ECO:0000313" key="5">
    <source>
        <dbReference type="EMBL" id="MFC1455717.1"/>
    </source>
</evidence>
<evidence type="ECO:0000259" key="4">
    <source>
        <dbReference type="Pfam" id="PF18741"/>
    </source>
</evidence>
<feature type="domain" description="DNA2/NAM7 helicase helicase" evidence="2">
    <location>
        <begin position="259"/>
        <end position="600"/>
    </location>
</feature>
<dbReference type="Gene3D" id="3.40.960.10">
    <property type="entry name" value="VSR Endonuclease"/>
    <property type="match status" value="1"/>
</dbReference>
<accession>A0ABV6Y3Z6</accession>
<dbReference type="InterPro" id="IPR045055">
    <property type="entry name" value="DNA2/NAM7-like"/>
</dbReference>
<dbReference type="Pfam" id="PF13087">
    <property type="entry name" value="AAA_12"/>
    <property type="match status" value="1"/>
</dbReference>
<keyword evidence="1" id="KW-0175">Coiled coil</keyword>
<dbReference type="Proteomes" id="UP001593940">
    <property type="component" value="Unassembled WGS sequence"/>
</dbReference>
<dbReference type="PANTHER" id="PTHR10887:SF495">
    <property type="entry name" value="HELICASE SENATAXIN ISOFORM X1-RELATED"/>
    <property type="match status" value="1"/>
</dbReference>
<organism evidence="5 6">
    <name type="scientific">Microvirga arabica</name>
    <dbReference type="NCBI Taxonomy" id="1128671"/>
    <lineage>
        <taxon>Bacteria</taxon>
        <taxon>Pseudomonadati</taxon>
        <taxon>Pseudomonadota</taxon>
        <taxon>Alphaproteobacteria</taxon>
        <taxon>Hyphomicrobiales</taxon>
        <taxon>Methylobacteriaceae</taxon>
        <taxon>Microvirga</taxon>
    </lineage>
</organism>
<dbReference type="RefSeq" id="WP_377028802.1">
    <property type="nucleotide sequence ID" value="NZ_JBHOMY010000010.1"/>
</dbReference>
<dbReference type="Pfam" id="PF18741">
    <property type="entry name" value="MTES_1575"/>
    <property type="match status" value="1"/>
</dbReference>
<dbReference type="InterPro" id="IPR047187">
    <property type="entry name" value="SF1_C_Upf1"/>
</dbReference>
<dbReference type="InterPro" id="IPR011335">
    <property type="entry name" value="Restrct_endonuc-II-like"/>
</dbReference>
<keyword evidence="6" id="KW-1185">Reference proteome</keyword>
<dbReference type="CDD" id="cd18808">
    <property type="entry name" value="SF1_C_Upf1"/>
    <property type="match status" value="1"/>
</dbReference>
<dbReference type="EMBL" id="JBHOMY010000010">
    <property type="protein sequence ID" value="MFC1455717.1"/>
    <property type="molecule type" value="Genomic_DNA"/>
</dbReference>
<evidence type="ECO:0000259" key="3">
    <source>
        <dbReference type="Pfam" id="PF13087"/>
    </source>
</evidence>
<feature type="domain" description="DNA2/NAM7 helicase-like C-terminal" evidence="3">
    <location>
        <begin position="632"/>
        <end position="821"/>
    </location>
</feature>
<reference evidence="5 6" key="1">
    <citation type="submission" date="2024-09" db="EMBL/GenBank/DDBJ databases">
        <title>Nodulacao em especies de Leguminosae Basais da Amazonia e Caracterizacao dos Rizobios e Bacterias Associadas aos Nodulos.</title>
        <authorList>
            <person name="Jambeiro I.C.A."/>
            <person name="Lopes I.S."/>
            <person name="Aguiar E.R.G.R."/>
            <person name="Santos A.F.J."/>
            <person name="Dos Santos J.M.F."/>
            <person name="Gross E."/>
        </authorList>
    </citation>
    <scope>NUCLEOTIDE SEQUENCE [LARGE SCALE GENOMIC DNA]</scope>
    <source>
        <strain evidence="5 6">BRUESC1165</strain>
    </source>
</reference>
<evidence type="ECO:0000313" key="6">
    <source>
        <dbReference type="Proteomes" id="UP001593940"/>
    </source>
</evidence>
<dbReference type="InterPro" id="IPR041679">
    <property type="entry name" value="DNA2/NAM7-like_C"/>
</dbReference>
<evidence type="ECO:0000259" key="2">
    <source>
        <dbReference type="Pfam" id="PF13086"/>
    </source>
</evidence>
<evidence type="ECO:0000256" key="1">
    <source>
        <dbReference type="SAM" id="Coils"/>
    </source>
</evidence>
<name>A0ABV6Y3Z6_9HYPH</name>
<dbReference type="SUPFAM" id="SSF52540">
    <property type="entry name" value="P-loop containing nucleoside triphosphate hydrolases"/>
    <property type="match status" value="1"/>
</dbReference>
<feature type="domain" description="Restriction endonuclease type II-like" evidence="4">
    <location>
        <begin position="857"/>
        <end position="951"/>
    </location>
</feature>
<dbReference type="Pfam" id="PF13086">
    <property type="entry name" value="AAA_11"/>
    <property type="match status" value="1"/>
</dbReference>
<feature type="coiled-coil region" evidence="1">
    <location>
        <begin position="452"/>
        <end position="479"/>
    </location>
</feature>
<gene>
    <name evidence="5" type="ORF">ACETIH_03080</name>
</gene>
<dbReference type="InterPro" id="IPR027417">
    <property type="entry name" value="P-loop_NTPase"/>
</dbReference>
<dbReference type="PANTHER" id="PTHR10887">
    <property type="entry name" value="DNA2/NAM7 HELICASE FAMILY"/>
    <property type="match status" value="1"/>
</dbReference>
<dbReference type="SUPFAM" id="SSF52980">
    <property type="entry name" value="Restriction endonuclease-like"/>
    <property type="match status" value="1"/>
</dbReference>
<dbReference type="InterPro" id="IPR041677">
    <property type="entry name" value="DNA2/NAM7_AAA_11"/>
</dbReference>
<dbReference type="InterPro" id="IPR049468">
    <property type="entry name" value="Restrct_endonuc-II-like_dom"/>
</dbReference>
<comment type="caution">
    <text evidence="5">The sequence shown here is derived from an EMBL/GenBank/DDBJ whole genome shotgun (WGS) entry which is preliminary data.</text>
</comment>
<dbReference type="Gene3D" id="3.40.50.300">
    <property type="entry name" value="P-loop containing nucleotide triphosphate hydrolases"/>
    <property type="match status" value="2"/>
</dbReference>
<sequence length="954" mass="106491">MEGAPAGGEGDAPLPDWQTLLGYYAATQRADPRGTIEEFADRHGKVWQLLQPSGCWWADAEVRVGMESLPETLREALARRATRTAAVGWPISLFSGAEGTALVPGLILAANWRIEGADLILDLGDTPPTLNPAWLREVRRNSVWSESALVEQLFPDGEDVDLATVGERMRHALATLGGAVLRPADTAFELSLQGTGLRNAVGFFLPEDGTFTKGAAEDLEVLRAWSPDMLGSTALGAVLGIDSKPGKPADVPVLSPAVLTDSQIEAAESALGRSLTVIQGPPGTGKSQVILSLLLSAVMNGRSVLFAAKNHQAVDEVERRLKEIVPDCPLLTRARDSEGERNTSFLDALGELSRGETRGSGELEDRDAEGRDILQAARNQQATWHRSREIVQLNVALSELTERLEFLGRFLPAEREGKWLSWFHRLLKRLRIREFRRQNLDLIEPLPERAPVSEIERRAEQIRQRLSELKQEAEGQRHLGTIDPTSLGTRLQSFLPRLAKVLTRPSDDEWRHLSDRVREIEFQRVRSVRRMDPEDARAVLRHRPVWAVSTLSAPARIPLIPELFDYVIFDEASQCDIASALPLMARARNAVVVGDPMQLRFVPPLGNAAEHALMDGLGLPRKGRASIAQSTNSLFDFCERRPCASRKFLADQFRSAPPIVDYLNADFYNGRLIGRRAEDAFSPPLGYKPGLAWEDVAGHATRQDGGTVNQAEADQIARLLKRIADDQDFSGTVGVISPFNAQVALLQHTINRTVSQAERDRLSLRVSTVDKFQGGEADVILFSLVLAASAPQSARTFIQRERRRLNVAISRARALCIVVGDLTYARTCGIRHIEFLAQRATMPWSPPRLHQHDSSWERRLDTAMRRRGWDPIPQYPIGTRYLDFALEPEGARLDIEVDGRRWHTDTSGNRKVSDRMRDAELRARGWKVLRFWVHELAEDMEGCVDRIERELRRH</sequence>
<proteinExistence type="predicted"/>
<protein>
    <submittedName>
        <fullName evidence="5">AAA domain-containing protein</fullName>
    </submittedName>
</protein>